<dbReference type="AlphaFoldDB" id="A0ABD1LMP4"/>
<dbReference type="PANTHER" id="PTHR11485:SF29">
    <property type="entry name" value="TRANSFERRIN 2"/>
    <property type="match status" value="1"/>
</dbReference>
<dbReference type="InterPro" id="IPR001156">
    <property type="entry name" value="Transferrin-like_dom"/>
</dbReference>
<dbReference type="Proteomes" id="UP001603857">
    <property type="component" value="Unassembled WGS sequence"/>
</dbReference>
<comment type="caution">
    <text evidence="3">The sequence shown here is derived from an EMBL/GenBank/DDBJ whole genome shotgun (WGS) entry which is preliminary data.</text>
</comment>
<dbReference type="PRINTS" id="PR00422">
    <property type="entry name" value="TRANSFERRIN"/>
</dbReference>
<dbReference type="Pfam" id="PF00405">
    <property type="entry name" value="Transferrin"/>
    <property type="match status" value="1"/>
</dbReference>
<protein>
    <recommendedName>
        <fullName evidence="2">Transferrin-like domain-containing protein</fullName>
    </recommendedName>
</protein>
<evidence type="ECO:0000313" key="4">
    <source>
        <dbReference type="Proteomes" id="UP001603857"/>
    </source>
</evidence>
<dbReference type="EMBL" id="JBGMDY010000008">
    <property type="protein sequence ID" value="KAL2324795.1"/>
    <property type="molecule type" value="Genomic_DNA"/>
</dbReference>
<dbReference type="Gene3D" id="3.40.190.10">
    <property type="entry name" value="Periplasmic binding protein-like II"/>
    <property type="match status" value="2"/>
</dbReference>
<gene>
    <name evidence="3" type="ORF">Fmac_023853</name>
</gene>
<dbReference type="PROSITE" id="PS51408">
    <property type="entry name" value="TRANSFERRIN_LIKE_4"/>
    <property type="match status" value="1"/>
</dbReference>
<accession>A0ABD1LMP4</accession>
<organism evidence="3 4">
    <name type="scientific">Flemingia macrophylla</name>
    <dbReference type="NCBI Taxonomy" id="520843"/>
    <lineage>
        <taxon>Eukaryota</taxon>
        <taxon>Viridiplantae</taxon>
        <taxon>Streptophyta</taxon>
        <taxon>Embryophyta</taxon>
        <taxon>Tracheophyta</taxon>
        <taxon>Spermatophyta</taxon>
        <taxon>Magnoliopsida</taxon>
        <taxon>eudicotyledons</taxon>
        <taxon>Gunneridae</taxon>
        <taxon>Pentapetalae</taxon>
        <taxon>rosids</taxon>
        <taxon>fabids</taxon>
        <taxon>Fabales</taxon>
        <taxon>Fabaceae</taxon>
        <taxon>Papilionoideae</taxon>
        <taxon>50 kb inversion clade</taxon>
        <taxon>NPAAA clade</taxon>
        <taxon>indigoferoid/millettioid clade</taxon>
        <taxon>Phaseoleae</taxon>
        <taxon>Flemingia</taxon>
    </lineage>
</organism>
<dbReference type="CDD" id="cd13529">
    <property type="entry name" value="PBP2_transferrin"/>
    <property type="match status" value="1"/>
</dbReference>
<evidence type="ECO:0000259" key="2">
    <source>
        <dbReference type="PROSITE" id="PS51408"/>
    </source>
</evidence>
<feature type="region of interest" description="Disordered" evidence="1">
    <location>
        <begin position="412"/>
        <end position="431"/>
    </location>
</feature>
<dbReference type="SMART" id="SM00094">
    <property type="entry name" value="TR_FER"/>
    <property type="match status" value="1"/>
</dbReference>
<name>A0ABD1LMP4_9FABA</name>
<sequence>MLSVFPNFVGFFQPLPAPNSVGDSKPPLLPPELSPVPLSGEMSTPPSPAVIGQLHDESLGAPTPILENGSRSSGDESAANAPTTDDGSVRWCAVRNEVEECRFFVSVINQLRGYTWKCAQRDKAQDCMESIKKGEADLVNLEAGLAYNAFVNHSMKAIANEIYCDHSKTYEAVAVVNRRACENNENISLMDFKGHKSCHGGYSTAAGWNYPINYIKNLISNDKLNDREIATSFFSGVCAPSEIEGSDVCSACSKENEICPEQGLYSGHSGAFRCLVEELGDIAFVKGDTPLLYSIEGPHSQLWSTKSARDFMYLCPQGGCREINGYPGDCSFGAVPANVIMAHNSMPNNKREHILETLTNTSLVDALYDSNNVRSHLFSPSTQGLAMIEKVTRLYLGKSALVSQRIQQTKAPETRVTSYEADNGSDESSSSTCIGCSQVIMLSLLMLPVILGILTPK</sequence>
<reference evidence="3 4" key="1">
    <citation type="submission" date="2024-08" db="EMBL/GenBank/DDBJ databases">
        <title>Insights into the chromosomal genome structure of Flemingia macrophylla.</title>
        <authorList>
            <person name="Ding Y."/>
            <person name="Zhao Y."/>
            <person name="Bi W."/>
            <person name="Wu M."/>
            <person name="Zhao G."/>
            <person name="Gong Y."/>
            <person name="Li W."/>
            <person name="Zhang P."/>
        </authorList>
    </citation>
    <scope>NUCLEOTIDE SEQUENCE [LARGE SCALE GENOMIC DNA]</scope>
    <source>
        <strain evidence="3">DYQJB</strain>
        <tissue evidence="3">Leaf</tissue>
    </source>
</reference>
<dbReference type="SUPFAM" id="SSF53850">
    <property type="entry name" value="Periplasmic binding protein-like II"/>
    <property type="match status" value="1"/>
</dbReference>
<feature type="domain" description="Transferrin-like" evidence="2">
    <location>
        <begin position="89"/>
        <end position="409"/>
    </location>
</feature>
<dbReference type="PANTHER" id="PTHR11485">
    <property type="entry name" value="TRANSFERRIN"/>
    <property type="match status" value="1"/>
</dbReference>
<proteinExistence type="predicted"/>
<keyword evidence="4" id="KW-1185">Reference proteome</keyword>
<evidence type="ECO:0000256" key="1">
    <source>
        <dbReference type="SAM" id="MobiDB-lite"/>
    </source>
</evidence>
<evidence type="ECO:0000313" key="3">
    <source>
        <dbReference type="EMBL" id="KAL2324795.1"/>
    </source>
</evidence>
<feature type="region of interest" description="Disordered" evidence="1">
    <location>
        <begin position="20"/>
        <end position="86"/>
    </location>
</feature>